<evidence type="ECO:0000256" key="3">
    <source>
        <dbReference type="ARBA" id="ARBA00022989"/>
    </source>
</evidence>
<protein>
    <submittedName>
        <fullName evidence="6">Manganese efflux pump</fullName>
    </submittedName>
</protein>
<evidence type="ECO:0000256" key="5">
    <source>
        <dbReference type="SAM" id="Phobius"/>
    </source>
</evidence>
<keyword evidence="1" id="KW-1003">Cell membrane</keyword>
<dbReference type="Pfam" id="PF02659">
    <property type="entry name" value="Mntp"/>
    <property type="match status" value="1"/>
</dbReference>
<evidence type="ECO:0000313" key="6">
    <source>
        <dbReference type="EMBL" id="MBU3804135.1"/>
    </source>
</evidence>
<accession>A0A9E2KC78</accession>
<dbReference type="PANTHER" id="PTHR35529">
    <property type="entry name" value="MANGANESE EFFLUX PUMP MNTP-RELATED"/>
    <property type="match status" value="1"/>
</dbReference>
<evidence type="ECO:0000256" key="1">
    <source>
        <dbReference type="ARBA" id="ARBA00022475"/>
    </source>
</evidence>
<dbReference type="EMBL" id="JAHLFQ010000115">
    <property type="protein sequence ID" value="MBU3804135.1"/>
    <property type="molecule type" value="Genomic_DNA"/>
</dbReference>
<name>A0A9E2KC78_9FIRM</name>
<organism evidence="6 7">
    <name type="scientific">Candidatus Cellulosilyticum pullistercoris</name>
    <dbReference type="NCBI Taxonomy" id="2838521"/>
    <lineage>
        <taxon>Bacteria</taxon>
        <taxon>Bacillati</taxon>
        <taxon>Bacillota</taxon>
        <taxon>Clostridia</taxon>
        <taxon>Lachnospirales</taxon>
        <taxon>Cellulosilyticaceae</taxon>
        <taxon>Cellulosilyticum</taxon>
    </lineage>
</organism>
<comment type="caution">
    <text evidence="6">The sequence shown here is derived from an EMBL/GenBank/DDBJ whole genome shotgun (WGS) entry which is preliminary data.</text>
</comment>
<feature type="transmembrane region" description="Helical" evidence="5">
    <location>
        <begin position="35"/>
        <end position="57"/>
    </location>
</feature>
<gene>
    <name evidence="6" type="ORF">H9872_05185</name>
</gene>
<dbReference type="InterPro" id="IPR003810">
    <property type="entry name" value="Mntp/YtaF"/>
</dbReference>
<reference evidence="6" key="2">
    <citation type="submission" date="2021-04" db="EMBL/GenBank/DDBJ databases">
        <authorList>
            <person name="Gilroy R."/>
        </authorList>
    </citation>
    <scope>NUCLEOTIDE SEQUENCE</scope>
    <source>
        <strain evidence="6">B5-657</strain>
    </source>
</reference>
<dbReference type="Proteomes" id="UP000824229">
    <property type="component" value="Unassembled WGS sequence"/>
</dbReference>
<feature type="non-terminal residue" evidence="6">
    <location>
        <position position="187"/>
    </location>
</feature>
<feature type="transmembrane region" description="Helical" evidence="5">
    <location>
        <begin position="63"/>
        <end position="81"/>
    </location>
</feature>
<keyword evidence="2 5" id="KW-0812">Transmembrane</keyword>
<keyword evidence="4 5" id="KW-0472">Membrane</keyword>
<evidence type="ECO:0000313" key="7">
    <source>
        <dbReference type="Proteomes" id="UP000824229"/>
    </source>
</evidence>
<evidence type="ECO:0000256" key="4">
    <source>
        <dbReference type="ARBA" id="ARBA00023136"/>
    </source>
</evidence>
<feature type="transmembrane region" description="Helical" evidence="5">
    <location>
        <begin position="6"/>
        <end position="23"/>
    </location>
</feature>
<feature type="transmembrane region" description="Helical" evidence="5">
    <location>
        <begin position="157"/>
        <end position="178"/>
    </location>
</feature>
<dbReference type="PANTHER" id="PTHR35529:SF2">
    <property type="entry name" value="SPORULATION PROTEIN YTAF-RELATED"/>
    <property type="match status" value="1"/>
</dbReference>
<reference evidence="6" key="1">
    <citation type="journal article" date="2021" name="PeerJ">
        <title>Extensive microbial diversity within the chicken gut microbiome revealed by metagenomics and culture.</title>
        <authorList>
            <person name="Gilroy R."/>
            <person name="Ravi A."/>
            <person name="Getino M."/>
            <person name="Pursley I."/>
            <person name="Horton D.L."/>
            <person name="Alikhan N.F."/>
            <person name="Baker D."/>
            <person name="Gharbi K."/>
            <person name="Hall N."/>
            <person name="Watson M."/>
            <person name="Adriaenssens E.M."/>
            <person name="Foster-Nyarko E."/>
            <person name="Jarju S."/>
            <person name="Secka A."/>
            <person name="Antonio M."/>
            <person name="Oren A."/>
            <person name="Chaudhuri R.R."/>
            <person name="La Ragione R."/>
            <person name="Hildebrand F."/>
            <person name="Pallen M.J."/>
        </authorList>
    </citation>
    <scope>NUCLEOTIDE SEQUENCE</scope>
    <source>
        <strain evidence="6">B5-657</strain>
    </source>
</reference>
<feature type="transmembrane region" description="Helical" evidence="5">
    <location>
        <begin position="132"/>
        <end position="151"/>
    </location>
</feature>
<sequence length="187" mass="20386">MLESLLLVFSLCVDAFVASFAYGTNKIKIPVVSNIILTSISTLFLMLSIALGSLIHGLISEKLAHIICFIILFLLGFLRVFEGFLKNYLNKKALSPHNIEVTLFNFKLVLNVYADVTLADLDHSKSLSTKEALYLGTALSLDSLIVGFGAALAPISFLQITLFSIIFNFFAIAIGAFIGSKCAEKLD</sequence>
<keyword evidence="3 5" id="KW-1133">Transmembrane helix</keyword>
<proteinExistence type="predicted"/>
<dbReference type="AlphaFoldDB" id="A0A9E2KC78"/>
<evidence type="ECO:0000256" key="2">
    <source>
        <dbReference type="ARBA" id="ARBA00022692"/>
    </source>
</evidence>